<evidence type="ECO:0000256" key="1">
    <source>
        <dbReference type="SAM" id="SignalP"/>
    </source>
</evidence>
<keyword evidence="3" id="KW-1185">Reference proteome</keyword>
<organism evidence="2 3">
    <name type="scientific">Diaporthe ampelina</name>
    <dbReference type="NCBI Taxonomy" id="1214573"/>
    <lineage>
        <taxon>Eukaryota</taxon>
        <taxon>Fungi</taxon>
        <taxon>Dikarya</taxon>
        <taxon>Ascomycota</taxon>
        <taxon>Pezizomycotina</taxon>
        <taxon>Sordariomycetes</taxon>
        <taxon>Sordariomycetidae</taxon>
        <taxon>Diaporthales</taxon>
        <taxon>Diaporthaceae</taxon>
        <taxon>Diaporthe</taxon>
    </lineage>
</organism>
<protein>
    <submittedName>
        <fullName evidence="2">Uncharacterized protein</fullName>
    </submittedName>
</protein>
<reference evidence="2 3" key="2">
    <citation type="submission" date="2015-05" db="EMBL/GenBank/DDBJ databases">
        <authorList>
            <person name="Morales-Cruz A."/>
            <person name="Amrine K.C."/>
            <person name="Cantu D."/>
        </authorList>
    </citation>
    <scope>NUCLEOTIDE SEQUENCE [LARGE SCALE GENOMIC DNA]</scope>
    <source>
        <strain evidence="2">DA912</strain>
    </source>
</reference>
<proteinExistence type="predicted"/>
<dbReference type="OrthoDB" id="5218494at2759"/>
<dbReference type="Proteomes" id="UP000034680">
    <property type="component" value="Unassembled WGS sequence"/>
</dbReference>
<gene>
    <name evidence="2" type="ORF">UCDDA912_g08679</name>
</gene>
<feature type="signal peptide" evidence="1">
    <location>
        <begin position="1"/>
        <end position="23"/>
    </location>
</feature>
<evidence type="ECO:0000313" key="2">
    <source>
        <dbReference type="EMBL" id="KKY31335.1"/>
    </source>
</evidence>
<keyword evidence="1" id="KW-0732">Signal</keyword>
<evidence type="ECO:0000313" key="3">
    <source>
        <dbReference type="Proteomes" id="UP000034680"/>
    </source>
</evidence>
<accession>A0A0G2HTB3</accession>
<sequence>MALTVLLTFIAGLLYLLAGVCDADTVDDDLLNLESFIYTNRYPVAKPYDSRVIVTLAAKGECMSYIGLDEAPLESLASCELHCWGTGYYNTWDCIAPVIDESRPDWNNTFTDESLLIWTPGNCSCSNSTSPTPSVQGGDDYLSASTPDEVSIKVATRVVRDLTTYGYRITPGFNGFLDPQMFWDFWTIDWVHPSGEFMRIGVFGIMNNGYNNGVLRVHEIWAGRDTRANGVRAAFHDDVINFWRLTPLFRNLNMLTEIRFDTVIEDGLNNLAPWVYAVMGNDHDQGLLVQNGGMRVNEQHAFRTILSRCRFAMRMQQAINEYVEFAHRRIMAFYFTRGRRDSGFDFAIYFDGYNPASVGDITWDW</sequence>
<feature type="chain" id="PRO_5002545114" evidence="1">
    <location>
        <begin position="24"/>
        <end position="365"/>
    </location>
</feature>
<dbReference type="EMBL" id="LCUC01000393">
    <property type="protein sequence ID" value="KKY31335.1"/>
    <property type="molecule type" value="Genomic_DNA"/>
</dbReference>
<comment type="caution">
    <text evidence="2">The sequence shown here is derived from an EMBL/GenBank/DDBJ whole genome shotgun (WGS) entry which is preliminary data.</text>
</comment>
<dbReference type="AlphaFoldDB" id="A0A0G2HTB3"/>
<reference evidence="2 3" key="1">
    <citation type="submission" date="2015-05" db="EMBL/GenBank/DDBJ databases">
        <title>Distinctive expansion of gene families associated with plant cell wall degradation and secondary metabolism in the genomes of grapevine trunk pathogens.</title>
        <authorList>
            <person name="Lawrence D.P."/>
            <person name="Travadon R."/>
            <person name="Rolshausen P.E."/>
            <person name="Baumgartner K."/>
        </authorList>
    </citation>
    <scope>NUCLEOTIDE SEQUENCE [LARGE SCALE GENOMIC DNA]</scope>
    <source>
        <strain evidence="2">DA912</strain>
    </source>
</reference>
<name>A0A0G2HTB3_9PEZI</name>